<dbReference type="Pfam" id="PF00665">
    <property type="entry name" value="rve"/>
    <property type="match status" value="1"/>
</dbReference>
<dbReference type="GO" id="GO:0015074">
    <property type="term" value="P:DNA integration"/>
    <property type="evidence" value="ECO:0007669"/>
    <property type="project" value="InterPro"/>
</dbReference>
<dbReference type="NCBIfam" id="NF033516">
    <property type="entry name" value="transpos_IS3"/>
    <property type="match status" value="1"/>
</dbReference>
<name>A0A1C4GC22_9BACT</name>
<protein>
    <submittedName>
        <fullName evidence="2">Transposase InsO and inactivated derivatives</fullName>
    </submittedName>
</protein>
<proteinExistence type="predicted"/>
<dbReference type="InterPro" id="IPR001584">
    <property type="entry name" value="Integrase_cat-core"/>
</dbReference>
<dbReference type="GO" id="GO:0003676">
    <property type="term" value="F:nucleic acid binding"/>
    <property type="evidence" value="ECO:0007669"/>
    <property type="project" value="InterPro"/>
</dbReference>
<dbReference type="PROSITE" id="PS50994">
    <property type="entry name" value="INTEGRASE"/>
    <property type="match status" value="1"/>
</dbReference>
<accession>A0A1C4GC22</accession>
<gene>
    <name evidence="2" type="ORF">GA0116948_1501</name>
</gene>
<dbReference type="Pfam" id="PF13276">
    <property type="entry name" value="HTH_21"/>
    <property type="match status" value="1"/>
</dbReference>
<evidence type="ECO:0000313" key="3">
    <source>
        <dbReference type="Proteomes" id="UP000242818"/>
    </source>
</evidence>
<keyword evidence="3" id="KW-1185">Reference proteome</keyword>
<dbReference type="PANTHER" id="PTHR46889:SF7">
    <property type="entry name" value="TRANSPOSASE FOR INSERTION SEQUENCE ELEMENT IS904"/>
    <property type="match status" value="1"/>
</dbReference>
<dbReference type="STRING" id="1335309.GA0116948_1501"/>
<dbReference type="EMBL" id="FMAR01000050">
    <property type="protein sequence ID" value="SCC65365.1"/>
    <property type="molecule type" value="Genomic_DNA"/>
</dbReference>
<feature type="domain" description="Integrase catalytic" evidence="1">
    <location>
        <begin position="74"/>
        <end position="241"/>
    </location>
</feature>
<dbReference type="PANTHER" id="PTHR46889">
    <property type="entry name" value="TRANSPOSASE INSF FOR INSERTION SEQUENCE IS3B-RELATED"/>
    <property type="match status" value="1"/>
</dbReference>
<dbReference type="SUPFAM" id="SSF53098">
    <property type="entry name" value="Ribonuclease H-like"/>
    <property type="match status" value="1"/>
</dbReference>
<evidence type="ECO:0000313" key="2">
    <source>
        <dbReference type="EMBL" id="SCC65365.1"/>
    </source>
</evidence>
<dbReference type="InterPro" id="IPR050900">
    <property type="entry name" value="Transposase_IS3/IS150/IS904"/>
</dbReference>
<dbReference type="AlphaFoldDB" id="A0A1C4GC22"/>
<evidence type="ECO:0000259" key="1">
    <source>
        <dbReference type="PROSITE" id="PS50994"/>
    </source>
</evidence>
<dbReference type="InterPro" id="IPR025948">
    <property type="entry name" value="HTH-like_dom"/>
</dbReference>
<dbReference type="InterPro" id="IPR012337">
    <property type="entry name" value="RNaseH-like_sf"/>
</dbReference>
<dbReference type="Pfam" id="PF13333">
    <property type="entry name" value="rve_2"/>
    <property type="match status" value="1"/>
</dbReference>
<dbReference type="Proteomes" id="UP000242818">
    <property type="component" value="Unassembled WGS sequence"/>
</dbReference>
<organism evidence="2 3">
    <name type="scientific">Chitinophaga costaii</name>
    <dbReference type="NCBI Taxonomy" id="1335309"/>
    <lineage>
        <taxon>Bacteria</taxon>
        <taxon>Pseudomonadati</taxon>
        <taxon>Bacteroidota</taxon>
        <taxon>Chitinophagia</taxon>
        <taxon>Chitinophagales</taxon>
        <taxon>Chitinophagaceae</taxon>
        <taxon>Chitinophaga</taxon>
    </lineage>
</organism>
<dbReference type="InterPro" id="IPR036397">
    <property type="entry name" value="RNaseH_sf"/>
</dbReference>
<reference evidence="2 3" key="1">
    <citation type="submission" date="2016-08" db="EMBL/GenBank/DDBJ databases">
        <authorList>
            <person name="Seilhamer J.J."/>
        </authorList>
    </citation>
    <scope>NUCLEOTIDE SEQUENCE [LARGE SCALE GENOMIC DNA]</scope>
    <source>
        <strain evidence="2 3">A37T2</strain>
    </source>
</reference>
<dbReference type="InterPro" id="IPR048020">
    <property type="entry name" value="Transpos_IS3"/>
</dbReference>
<dbReference type="Gene3D" id="3.30.420.10">
    <property type="entry name" value="Ribonuclease H-like superfamily/Ribonuclease H"/>
    <property type="match status" value="1"/>
</dbReference>
<sequence length="245" mass="28593">MEQHIITVFKANKRRYGTRRIVEELNHQALKISRYRVRKTLSKNGLKAIQPRSFVPRTTDSRHTYRISPNVYKERGFPSRINETWVGDITYIPMTGGPFRYLSVWMDLYSRKIVGWDLQDHMKESLVVASLKKALAARGSAENLIIHSDRGGQYAGTQFRRIIDKHKLTQSMSDADNPYDNAHMESYFSRFKAELMEGGAFDSAEDSQTEIFEFIEMYYNPKRIHSSIGYLSPNEFENRLKQHNT</sequence>